<dbReference type="AlphaFoldDB" id="A0A1F7WKG7"/>
<evidence type="ECO:0000256" key="6">
    <source>
        <dbReference type="ARBA" id="ARBA00022695"/>
    </source>
</evidence>
<evidence type="ECO:0000313" key="15">
    <source>
        <dbReference type="Proteomes" id="UP000178735"/>
    </source>
</evidence>
<keyword evidence="5" id="KW-0819">tRNA processing</keyword>
<feature type="domain" description="CBS" evidence="13">
    <location>
        <begin position="315"/>
        <end position="373"/>
    </location>
</feature>
<dbReference type="Gene3D" id="3.90.1640.10">
    <property type="entry name" value="inorganic pyrophosphatase (n-terminal core)"/>
    <property type="match status" value="1"/>
</dbReference>
<evidence type="ECO:0000256" key="2">
    <source>
        <dbReference type="ARBA" id="ARBA00007265"/>
    </source>
</evidence>
<dbReference type="Gene3D" id="1.10.3090.10">
    <property type="entry name" value="cca-adding enzyme, domain 2"/>
    <property type="match status" value="1"/>
</dbReference>
<dbReference type="PANTHER" id="PTHR47788">
    <property type="entry name" value="POLYA POLYMERASE"/>
    <property type="match status" value="1"/>
</dbReference>
<dbReference type="InterPro" id="IPR038763">
    <property type="entry name" value="DHH_sf"/>
</dbReference>
<dbReference type="GO" id="GO:0016779">
    <property type="term" value="F:nucleotidyltransferase activity"/>
    <property type="evidence" value="ECO:0007669"/>
    <property type="project" value="UniProtKB-KW"/>
</dbReference>
<evidence type="ECO:0000256" key="5">
    <source>
        <dbReference type="ARBA" id="ARBA00022694"/>
    </source>
</evidence>
<evidence type="ECO:0000256" key="8">
    <source>
        <dbReference type="ARBA" id="ARBA00022741"/>
    </source>
</evidence>
<gene>
    <name evidence="14" type="ORF">A2008_04750</name>
</gene>
<dbReference type="PROSITE" id="PS51371">
    <property type="entry name" value="CBS"/>
    <property type="match status" value="1"/>
</dbReference>
<sequence>MKIITTHQNPTFDSIAGVFAASLLDRDAVVVLPKKLERVQKNFLSLHFKPGDFIYDDELDCSKVRGAMLICVKSAHRIAPISKILDNPNILVAVIDKSPAIKCEIQADSVIEAESGSVTALICKKLFEDNITISPVYATLFALGIHEITGSLLYPNTSEADISCLAELFRRGVNLKTVNLFLKEDGLSNIQKSVLDELVKSREIVNLNGFEINFYFAENNKFVYKFDSIIQRIVDTDKFNIAIFIARMGSSVHVLARSNVEQINLGEIFAKAGGGGPKYAAYATLADFSLKQAYEKVKTVLKKNLKPAVTARDIMGPSVLFLNPEVIISEAEKIMFRYAYTAAPVTDGNKIIGFIRKIDIDRAVHHGLSHAPISGFLCRETIYSQPNEPFETVVEKIARSETKTILVGSENKVAGIITANDILNHTFTKSKNKSGGQAGSFSAAPAAETFKKTGGPGKLKTATGGGALKVSLSEYFSKPIFKMLKEVSKKAGELKVSAYIVGGIVRDMILKKPSADIDIVIEGMSAIEFAEALAGSKEFITSRHERFKTAAISMPGLPKIDFATARAEFYESPAALPDVFQGNLYQDLLRRDFTVNAMAVSLCAHNFGEIIDYYGGFGDIEKKVIKPLHSLSFIEDPTRIFRALRFKTRLGFTIDRHASAGIKEALKFDISKKIEPIRIFNELENIFSEPAVHETMREINKYGLFDFISEDIIFTDIIDKMIKTAAIYLGKTEKLFAGGPRPDKTAIFFSILLLNKSGEKASALATRMNV</sequence>
<evidence type="ECO:0000256" key="11">
    <source>
        <dbReference type="PROSITE-ProRule" id="PRU00703"/>
    </source>
</evidence>
<dbReference type="Proteomes" id="UP000178735">
    <property type="component" value="Unassembled WGS sequence"/>
</dbReference>
<evidence type="ECO:0000256" key="3">
    <source>
        <dbReference type="ARBA" id="ARBA00022555"/>
    </source>
</evidence>
<dbReference type="SMART" id="SM00116">
    <property type="entry name" value="CBS"/>
    <property type="match status" value="2"/>
</dbReference>
<proteinExistence type="inferred from homology"/>
<dbReference type="SUPFAM" id="SSF81301">
    <property type="entry name" value="Nucleotidyltransferase"/>
    <property type="match status" value="1"/>
</dbReference>
<dbReference type="InterPro" id="IPR000644">
    <property type="entry name" value="CBS_dom"/>
</dbReference>
<evidence type="ECO:0000256" key="10">
    <source>
        <dbReference type="ARBA" id="ARBA00022884"/>
    </source>
</evidence>
<evidence type="ECO:0000313" key="14">
    <source>
        <dbReference type="EMBL" id="OGM03324.1"/>
    </source>
</evidence>
<dbReference type="Pfam" id="PF12627">
    <property type="entry name" value="PolyA_pol_RNAbd"/>
    <property type="match status" value="1"/>
</dbReference>
<dbReference type="SUPFAM" id="SSF54631">
    <property type="entry name" value="CBS-domain pair"/>
    <property type="match status" value="1"/>
</dbReference>
<dbReference type="STRING" id="1817813.A2008_04750"/>
<evidence type="ECO:0000256" key="12">
    <source>
        <dbReference type="RuleBase" id="RU003953"/>
    </source>
</evidence>
<dbReference type="Gene3D" id="3.30.460.10">
    <property type="entry name" value="Beta Polymerase, domain 2"/>
    <property type="match status" value="1"/>
</dbReference>
<dbReference type="Pfam" id="PF01743">
    <property type="entry name" value="PolyA_pol"/>
    <property type="match status" value="1"/>
</dbReference>
<keyword evidence="9" id="KW-0460">Magnesium</keyword>
<reference evidence="14 15" key="1">
    <citation type="journal article" date="2016" name="Nat. Commun.">
        <title>Thousands of microbial genomes shed light on interconnected biogeochemical processes in an aquifer system.</title>
        <authorList>
            <person name="Anantharaman K."/>
            <person name="Brown C.T."/>
            <person name="Hug L.A."/>
            <person name="Sharon I."/>
            <person name="Castelle C.J."/>
            <person name="Probst A.J."/>
            <person name="Thomas B.C."/>
            <person name="Singh A."/>
            <person name="Wilkins M.J."/>
            <person name="Karaoz U."/>
            <person name="Brodie E.L."/>
            <person name="Williams K.H."/>
            <person name="Hubbard S.S."/>
            <person name="Banfield J.F."/>
        </authorList>
    </citation>
    <scope>NUCLEOTIDE SEQUENCE [LARGE SCALE GENOMIC DNA]</scope>
</reference>
<evidence type="ECO:0000256" key="1">
    <source>
        <dbReference type="ARBA" id="ARBA00001946"/>
    </source>
</evidence>
<keyword evidence="7" id="KW-0479">Metal-binding</keyword>
<dbReference type="Gene3D" id="3.10.580.10">
    <property type="entry name" value="CBS-domain"/>
    <property type="match status" value="1"/>
</dbReference>
<organism evidence="14 15">
    <name type="scientific">Candidatus Wallbacteria bacterium GWC2_49_35</name>
    <dbReference type="NCBI Taxonomy" id="1817813"/>
    <lineage>
        <taxon>Bacteria</taxon>
        <taxon>Candidatus Walliibacteriota</taxon>
    </lineage>
</organism>
<keyword evidence="3" id="KW-0820">tRNA-binding</keyword>
<dbReference type="GO" id="GO:0000166">
    <property type="term" value="F:nucleotide binding"/>
    <property type="evidence" value="ECO:0007669"/>
    <property type="project" value="UniProtKB-KW"/>
</dbReference>
<name>A0A1F7WKG7_9BACT</name>
<keyword evidence="4 12" id="KW-0808">Transferase</keyword>
<keyword evidence="10 12" id="KW-0694">RNA-binding</keyword>
<dbReference type="Gene3D" id="3.10.310.30">
    <property type="match status" value="1"/>
</dbReference>
<protein>
    <recommendedName>
        <fullName evidence="13">CBS domain-containing protein</fullName>
    </recommendedName>
</protein>
<dbReference type="InterPro" id="IPR032828">
    <property type="entry name" value="PolyA_RNA-bd"/>
</dbReference>
<dbReference type="SUPFAM" id="SSF64182">
    <property type="entry name" value="DHH phosphoesterases"/>
    <property type="match status" value="1"/>
</dbReference>
<comment type="caution">
    <text evidence="14">The sequence shown here is derived from an EMBL/GenBank/DDBJ whole genome shotgun (WGS) entry which is preliminary data.</text>
</comment>
<dbReference type="InterPro" id="IPR043519">
    <property type="entry name" value="NT_sf"/>
</dbReference>
<dbReference type="EMBL" id="MGFH01000176">
    <property type="protein sequence ID" value="OGM03324.1"/>
    <property type="molecule type" value="Genomic_DNA"/>
</dbReference>
<dbReference type="InterPro" id="IPR046342">
    <property type="entry name" value="CBS_dom_sf"/>
</dbReference>
<dbReference type="GO" id="GO:0008033">
    <property type="term" value="P:tRNA processing"/>
    <property type="evidence" value="ECO:0007669"/>
    <property type="project" value="UniProtKB-KW"/>
</dbReference>
<comment type="similarity">
    <text evidence="2 12">Belongs to the tRNA nucleotidyltransferase/poly(A) polymerase family.</text>
</comment>
<dbReference type="InterPro" id="IPR002646">
    <property type="entry name" value="PolA_pol_head_dom"/>
</dbReference>
<comment type="cofactor">
    <cofactor evidence="1">
        <name>Mg(2+)</name>
        <dbReference type="ChEBI" id="CHEBI:18420"/>
    </cofactor>
</comment>
<evidence type="ECO:0000256" key="4">
    <source>
        <dbReference type="ARBA" id="ARBA00022679"/>
    </source>
</evidence>
<dbReference type="CDD" id="cd05398">
    <property type="entry name" value="NT_ClassII-CCAase"/>
    <property type="match status" value="1"/>
</dbReference>
<feature type="non-terminal residue" evidence="14">
    <location>
        <position position="770"/>
    </location>
</feature>
<dbReference type="InterPro" id="IPR052390">
    <property type="entry name" value="tRNA_nt/polyA_polymerase"/>
</dbReference>
<dbReference type="SUPFAM" id="SSF81891">
    <property type="entry name" value="Poly A polymerase C-terminal region-like"/>
    <property type="match status" value="1"/>
</dbReference>
<evidence type="ECO:0000256" key="9">
    <source>
        <dbReference type="ARBA" id="ARBA00022842"/>
    </source>
</evidence>
<dbReference type="GO" id="GO:0046872">
    <property type="term" value="F:metal ion binding"/>
    <property type="evidence" value="ECO:0007669"/>
    <property type="project" value="UniProtKB-KW"/>
</dbReference>
<accession>A0A1F7WKG7</accession>
<keyword evidence="11" id="KW-0129">CBS domain</keyword>
<evidence type="ECO:0000256" key="7">
    <source>
        <dbReference type="ARBA" id="ARBA00022723"/>
    </source>
</evidence>
<keyword evidence="6" id="KW-0548">Nucleotidyltransferase</keyword>
<dbReference type="PANTHER" id="PTHR47788:SF1">
    <property type="entry name" value="A-ADDING TRNA NUCLEOTIDYLTRANSFERASE"/>
    <property type="match status" value="1"/>
</dbReference>
<dbReference type="GO" id="GO:0000049">
    <property type="term" value="F:tRNA binding"/>
    <property type="evidence" value="ECO:0007669"/>
    <property type="project" value="UniProtKB-KW"/>
</dbReference>
<keyword evidence="8" id="KW-0547">Nucleotide-binding</keyword>
<dbReference type="Pfam" id="PF00571">
    <property type="entry name" value="CBS"/>
    <property type="match status" value="2"/>
</dbReference>
<evidence type="ECO:0000259" key="13">
    <source>
        <dbReference type="PROSITE" id="PS51371"/>
    </source>
</evidence>